<dbReference type="AlphaFoldDB" id="A0A5M3W8R6"/>
<dbReference type="EMBL" id="BLAD01000101">
    <property type="protein sequence ID" value="GES05467.1"/>
    <property type="molecule type" value="Genomic_DNA"/>
</dbReference>
<protein>
    <submittedName>
        <fullName evidence="1">Uncharacterized protein</fullName>
    </submittedName>
</protein>
<proteinExistence type="predicted"/>
<dbReference type="Proteomes" id="UP000334990">
    <property type="component" value="Unassembled WGS sequence"/>
</dbReference>
<reference evidence="1 2" key="1">
    <citation type="submission" date="2019-10" db="EMBL/GenBank/DDBJ databases">
        <title>Whole genome shotgun sequence of Acrocarpospora corrugata NBRC 13972.</title>
        <authorList>
            <person name="Ichikawa N."/>
            <person name="Kimura A."/>
            <person name="Kitahashi Y."/>
            <person name="Komaki H."/>
            <person name="Oguchi A."/>
        </authorList>
    </citation>
    <scope>NUCLEOTIDE SEQUENCE [LARGE SCALE GENOMIC DNA]</scope>
    <source>
        <strain evidence="1 2">NBRC 13972</strain>
    </source>
</reference>
<sequence>MACRERRSCGDGAKGKRLYDWGMWQVTVKDQPPAAGFVHTLLIRRSLSDPDDIEFFLAHAPIRTPTPELIAIAGLRWTIEEDNERGCRRSSAST</sequence>
<comment type="caution">
    <text evidence="1">The sequence shown here is derived from an EMBL/GenBank/DDBJ whole genome shotgun (WGS) entry which is preliminary data.</text>
</comment>
<name>A0A5M3W8R6_9ACTN</name>
<organism evidence="1 2">
    <name type="scientific">Acrocarpospora corrugata</name>
    <dbReference type="NCBI Taxonomy" id="35763"/>
    <lineage>
        <taxon>Bacteria</taxon>
        <taxon>Bacillati</taxon>
        <taxon>Actinomycetota</taxon>
        <taxon>Actinomycetes</taxon>
        <taxon>Streptosporangiales</taxon>
        <taxon>Streptosporangiaceae</taxon>
        <taxon>Acrocarpospora</taxon>
    </lineage>
</organism>
<accession>A0A5M3W8R6</accession>
<evidence type="ECO:0000313" key="1">
    <source>
        <dbReference type="EMBL" id="GES05467.1"/>
    </source>
</evidence>
<keyword evidence="2" id="KW-1185">Reference proteome</keyword>
<evidence type="ECO:0000313" key="2">
    <source>
        <dbReference type="Proteomes" id="UP000334990"/>
    </source>
</evidence>
<gene>
    <name evidence="1" type="ORF">Acor_75350</name>
</gene>